<comment type="caution">
    <text evidence="5">The sequence shown here is derived from an EMBL/GenBank/DDBJ whole genome shotgun (WGS) entry which is preliminary data.</text>
</comment>
<dbReference type="PANTHER" id="PTHR40661:SF3">
    <property type="entry name" value="FELS-1 PROPHAGE TRANSCRIPTIONAL REGULATOR"/>
    <property type="match status" value="1"/>
</dbReference>
<evidence type="ECO:0000313" key="5">
    <source>
        <dbReference type="EMBL" id="MBB4837268.1"/>
    </source>
</evidence>
<dbReference type="InterPro" id="IPR036286">
    <property type="entry name" value="LexA/Signal_pep-like_sf"/>
</dbReference>
<dbReference type="PANTHER" id="PTHR40661">
    <property type="match status" value="1"/>
</dbReference>
<keyword evidence="6" id="KW-1185">Reference proteome</keyword>
<evidence type="ECO:0000313" key="6">
    <source>
        <dbReference type="Proteomes" id="UP000575241"/>
    </source>
</evidence>
<dbReference type="InterPro" id="IPR015927">
    <property type="entry name" value="Peptidase_S24_S26A/B/C"/>
</dbReference>
<dbReference type="Proteomes" id="UP000575241">
    <property type="component" value="Unassembled WGS sequence"/>
</dbReference>
<dbReference type="Gene3D" id="2.10.109.10">
    <property type="entry name" value="Umud Fragment, subunit A"/>
    <property type="match status" value="1"/>
</dbReference>
<organism evidence="5 6">
    <name type="scientific">Sphingomonas kyeonggiensis</name>
    <dbReference type="NCBI Taxonomy" id="1268553"/>
    <lineage>
        <taxon>Bacteria</taxon>
        <taxon>Pseudomonadati</taxon>
        <taxon>Pseudomonadota</taxon>
        <taxon>Alphaproteobacteria</taxon>
        <taxon>Sphingomonadales</taxon>
        <taxon>Sphingomonadaceae</taxon>
        <taxon>Sphingomonas</taxon>
    </lineage>
</organism>
<evidence type="ECO:0000259" key="4">
    <source>
        <dbReference type="PROSITE" id="PS50943"/>
    </source>
</evidence>
<evidence type="ECO:0000256" key="2">
    <source>
        <dbReference type="ARBA" id="ARBA00023125"/>
    </source>
</evidence>
<reference evidence="5 6" key="1">
    <citation type="submission" date="2020-08" db="EMBL/GenBank/DDBJ databases">
        <title>Functional genomics of gut bacteria from endangered species of beetles.</title>
        <authorList>
            <person name="Carlos-Shanley C."/>
        </authorList>
    </citation>
    <scope>NUCLEOTIDE SEQUENCE [LARGE SCALE GENOMIC DNA]</scope>
    <source>
        <strain evidence="5 6">S00224</strain>
    </source>
</reference>
<keyword evidence="3" id="KW-0804">Transcription</keyword>
<evidence type="ECO:0000256" key="1">
    <source>
        <dbReference type="ARBA" id="ARBA00023015"/>
    </source>
</evidence>
<dbReference type="SMART" id="SM00530">
    <property type="entry name" value="HTH_XRE"/>
    <property type="match status" value="1"/>
</dbReference>
<dbReference type="GO" id="GO:0003677">
    <property type="term" value="F:DNA binding"/>
    <property type="evidence" value="ECO:0007669"/>
    <property type="project" value="UniProtKB-KW"/>
</dbReference>
<dbReference type="AlphaFoldDB" id="A0A7W7JY87"/>
<gene>
    <name evidence="5" type="ORF">HNP52_000319</name>
</gene>
<dbReference type="Pfam" id="PF00717">
    <property type="entry name" value="Peptidase_S24"/>
    <property type="match status" value="1"/>
</dbReference>
<evidence type="ECO:0000256" key="3">
    <source>
        <dbReference type="ARBA" id="ARBA00023163"/>
    </source>
</evidence>
<dbReference type="EMBL" id="JACHLN010000001">
    <property type="protein sequence ID" value="MBB4837268.1"/>
    <property type="molecule type" value="Genomic_DNA"/>
</dbReference>
<accession>A0A7W7JY87</accession>
<dbReference type="CDD" id="cd00093">
    <property type="entry name" value="HTH_XRE"/>
    <property type="match status" value="1"/>
</dbReference>
<proteinExistence type="predicted"/>
<sequence>MGTEYGIDAASSTAYLPHDIFADVRHYRRVSSKIDVLTQRIAAKLAELNLTEREASIDATGKPDAIRYIRSRNAMPSAERLQQLAQTLRTTPEWLLGGDGPDTVSSPGDDLPGQPSLPDFRRFPKNLPIYGTALGADLDVISSDGATHAVEQTDLFLSEPRDYMARPTALAARDEYYVVEVAGHSMEPRFDSGRRVLVSSKKRARVNDDIIVQLRAPIDNTEEVAAVLIKQLVKEKAGAIVMRQFNPALEFEVPRDRIKHVHTIVPWDDVLSI</sequence>
<feature type="domain" description="HTH cro/C1-type" evidence="4">
    <location>
        <begin position="65"/>
        <end position="95"/>
    </location>
</feature>
<keyword evidence="1" id="KW-0805">Transcription regulation</keyword>
<dbReference type="InterPro" id="IPR010982">
    <property type="entry name" value="Lambda_DNA-bd_dom_sf"/>
</dbReference>
<keyword evidence="2" id="KW-0238">DNA-binding</keyword>
<dbReference type="SUPFAM" id="SSF51306">
    <property type="entry name" value="LexA/Signal peptidase"/>
    <property type="match status" value="1"/>
</dbReference>
<dbReference type="Gene3D" id="1.10.260.40">
    <property type="entry name" value="lambda repressor-like DNA-binding domains"/>
    <property type="match status" value="1"/>
</dbReference>
<dbReference type="PROSITE" id="PS50943">
    <property type="entry name" value="HTH_CROC1"/>
    <property type="match status" value="1"/>
</dbReference>
<protein>
    <submittedName>
        <fullName evidence="5">Phage repressor protein C with HTH and peptisase S24 domain</fullName>
    </submittedName>
</protein>
<dbReference type="InterPro" id="IPR001387">
    <property type="entry name" value="Cro/C1-type_HTH"/>
</dbReference>
<dbReference type="RefSeq" id="WP_184161538.1">
    <property type="nucleotide sequence ID" value="NZ_JACHLN010000001.1"/>
</dbReference>
<name>A0A7W7JY87_9SPHN</name>
<dbReference type="InterPro" id="IPR039418">
    <property type="entry name" value="LexA-like"/>
</dbReference>
<dbReference type="CDD" id="cd06529">
    <property type="entry name" value="S24_LexA-like"/>
    <property type="match status" value="1"/>
</dbReference>